<organism evidence="1 2">
    <name type="scientific">Ilyodon furcidens</name>
    <name type="common">goldbreast splitfin</name>
    <dbReference type="NCBI Taxonomy" id="33524"/>
    <lineage>
        <taxon>Eukaryota</taxon>
        <taxon>Metazoa</taxon>
        <taxon>Chordata</taxon>
        <taxon>Craniata</taxon>
        <taxon>Vertebrata</taxon>
        <taxon>Euteleostomi</taxon>
        <taxon>Actinopterygii</taxon>
        <taxon>Neopterygii</taxon>
        <taxon>Teleostei</taxon>
        <taxon>Neoteleostei</taxon>
        <taxon>Acanthomorphata</taxon>
        <taxon>Ovalentaria</taxon>
        <taxon>Atherinomorphae</taxon>
        <taxon>Cyprinodontiformes</taxon>
        <taxon>Goodeidae</taxon>
        <taxon>Ilyodon</taxon>
    </lineage>
</organism>
<evidence type="ECO:0000313" key="1">
    <source>
        <dbReference type="EMBL" id="MEQ2243325.1"/>
    </source>
</evidence>
<reference evidence="1 2" key="1">
    <citation type="submission" date="2021-06" db="EMBL/GenBank/DDBJ databases">
        <authorList>
            <person name="Palmer J.M."/>
        </authorList>
    </citation>
    <scope>NUCLEOTIDE SEQUENCE [LARGE SCALE GENOMIC DNA]</scope>
    <source>
        <strain evidence="2">if_2019</strain>
        <tissue evidence="1">Muscle</tissue>
    </source>
</reference>
<dbReference type="Proteomes" id="UP001482620">
    <property type="component" value="Unassembled WGS sequence"/>
</dbReference>
<gene>
    <name evidence="1" type="ORF">ILYODFUR_005907</name>
</gene>
<dbReference type="EMBL" id="JAHRIQ010069867">
    <property type="protein sequence ID" value="MEQ2243325.1"/>
    <property type="molecule type" value="Genomic_DNA"/>
</dbReference>
<protein>
    <submittedName>
        <fullName evidence="1">Uncharacterized protein</fullName>
    </submittedName>
</protein>
<accession>A0ABV0UDT3</accession>
<evidence type="ECO:0000313" key="2">
    <source>
        <dbReference type="Proteomes" id="UP001482620"/>
    </source>
</evidence>
<sequence length="107" mass="12433">MTGVMIFKNSCHHGPEVAIKEMLCSINSELLAVNMRPYYVQRECPRYRDNGVRFLLCKCFSRLRCYPHLSDMTLRQCRSPMHEAATELESFFSDKLLHPTCTKKALS</sequence>
<comment type="caution">
    <text evidence="1">The sequence shown here is derived from an EMBL/GenBank/DDBJ whole genome shotgun (WGS) entry which is preliminary data.</text>
</comment>
<keyword evidence="2" id="KW-1185">Reference proteome</keyword>
<name>A0ABV0UDT3_9TELE</name>
<proteinExistence type="predicted"/>